<dbReference type="AlphaFoldDB" id="A0A7J8FJG8"/>
<name>A0A7J8FJG8_ROUAE</name>
<proteinExistence type="predicted"/>
<protein>
    <submittedName>
        <fullName evidence="2">Uncharacterized protein</fullName>
    </submittedName>
</protein>
<evidence type="ECO:0000256" key="1">
    <source>
        <dbReference type="SAM" id="MobiDB-lite"/>
    </source>
</evidence>
<dbReference type="Proteomes" id="UP000593571">
    <property type="component" value="Unassembled WGS sequence"/>
</dbReference>
<evidence type="ECO:0000313" key="3">
    <source>
        <dbReference type="Proteomes" id="UP000593571"/>
    </source>
</evidence>
<reference evidence="2 3" key="1">
    <citation type="journal article" date="2020" name="Nature">
        <title>Six reference-quality genomes reveal evolution of bat adaptations.</title>
        <authorList>
            <person name="Jebb D."/>
            <person name="Huang Z."/>
            <person name="Pippel M."/>
            <person name="Hughes G.M."/>
            <person name="Lavrichenko K."/>
            <person name="Devanna P."/>
            <person name="Winkler S."/>
            <person name="Jermiin L.S."/>
            <person name="Skirmuntt E.C."/>
            <person name="Katzourakis A."/>
            <person name="Burkitt-Gray L."/>
            <person name="Ray D.A."/>
            <person name="Sullivan K.A.M."/>
            <person name="Roscito J.G."/>
            <person name="Kirilenko B.M."/>
            <person name="Davalos L.M."/>
            <person name="Corthals A.P."/>
            <person name="Power M.L."/>
            <person name="Jones G."/>
            <person name="Ransome R.D."/>
            <person name="Dechmann D.K.N."/>
            <person name="Locatelli A.G."/>
            <person name="Puechmaille S.J."/>
            <person name="Fedrigo O."/>
            <person name="Jarvis E.D."/>
            <person name="Hiller M."/>
            <person name="Vernes S.C."/>
            <person name="Myers E.W."/>
            <person name="Teeling E.C."/>
        </authorList>
    </citation>
    <scope>NUCLEOTIDE SEQUENCE [LARGE SCALE GENOMIC DNA]</scope>
    <source>
        <strain evidence="2">MRouAeg1</strain>
        <tissue evidence="2">Muscle</tissue>
    </source>
</reference>
<sequence length="132" mass="15308">MKAESRTRTKRALEQEDFDGGQREEGSEHAGDTVPKEGQWHLIFMTPSPGVRKITSHISNPMLPPCCCSWWQMQQCRDLLRCEKVSFIIYRQIAKQPDLKMVQNSPVKSGVSKFVFKRARNLSIFSFPRYMV</sequence>
<comment type="caution">
    <text evidence="2">The sequence shown here is derived from an EMBL/GenBank/DDBJ whole genome shotgun (WGS) entry which is preliminary data.</text>
</comment>
<gene>
    <name evidence="2" type="ORF">HJG63_012106</name>
</gene>
<feature type="region of interest" description="Disordered" evidence="1">
    <location>
        <begin position="1"/>
        <end position="38"/>
    </location>
</feature>
<dbReference type="EMBL" id="JACASE010000007">
    <property type="protein sequence ID" value="KAF6447730.1"/>
    <property type="molecule type" value="Genomic_DNA"/>
</dbReference>
<accession>A0A7J8FJG8</accession>
<evidence type="ECO:0000313" key="2">
    <source>
        <dbReference type="EMBL" id="KAF6447730.1"/>
    </source>
</evidence>
<keyword evidence="3" id="KW-1185">Reference proteome</keyword>
<organism evidence="2 3">
    <name type="scientific">Rousettus aegyptiacus</name>
    <name type="common">Egyptian fruit bat</name>
    <name type="synonym">Pteropus aegyptiacus</name>
    <dbReference type="NCBI Taxonomy" id="9407"/>
    <lineage>
        <taxon>Eukaryota</taxon>
        <taxon>Metazoa</taxon>
        <taxon>Chordata</taxon>
        <taxon>Craniata</taxon>
        <taxon>Vertebrata</taxon>
        <taxon>Euteleostomi</taxon>
        <taxon>Mammalia</taxon>
        <taxon>Eutheria</taxon>
        <taxon>Laurasiatheria</taxon>
        <taxon>Chiroptera</taxon>
        <taxon>Yinpterochiroptera</taxon>
        <taxon>Pteropodoidea</taxon>
        <taxon>Pteropodidae</taxon>
        <taxon>Rousettinae</taxon>
        <taxon>Rousettus</taxon>
    </lineage>
</organism>